<evidence type="ECO:0000313" key="8">
    <source>
        <dbReference type="EMBL" id="ELR14014.1"/>
    </source>
</evidence>
<evidence type="ECO:0000256" key="4">
    <source>
        <dbReference type="ARBA" id="ARBA00022729"/>
    </source>
</evidence>
<keyword evidence="9" id="KW-1185">Reference proteome</keyword>
<dbReference type="AlphaFoldDB" id="L8GMG2"/>
<dbReference type="VEuPathDB" id="AmoebaDB:ACA1_366260"/>
<protein>
    <recommendedName>
        <fullName evidence="7">Carboxypeptidase</fullName>
        <ecNumber evidence="7">3.4.16.-</ecNumber>
    </recommendedName>
</protein>
<dbReference type="InterPro" id="IPR018202">
    <property type="entry name" value="Ser_caboxypep_ser_AS"/>
</dbReference>
<gene>
    <name evidence="8" type="ORF">ACA1_366260</name>
</gene>
<dbReference type="GeneID" id="14914549"/>
<dbReference type="OMA" id="GDWMKPF"/>
<dbReference type="RefSeq" id="XP_004336027.1">
    <property type="nucleotide sequence ID" value="XM_004335979.1"/>
</dbReference>
<dbReference type="PROSITE" id="PS00560">
    <property type="entry name" value="CARBOXYPEPT_SER_HIS"/>
    <property type="match status" value="1"/>
</dbReference>
<dbReference type="Pfam" id="PF00450">
    <property type="entry name" value="Peptidase_S10"/>
    <property type="match status" value="1"/>
</dbReference>
<dbReference type="Proteomes" id="UP000011083">
    <property type="component" value="Unassembled WGS sequence"/>
</dbReference>
<evidence type="ECO:0000256" key="3">
    <source>
        <dbReference type="ARBA" id="ARBA00022670"/>
    </source>
</evidence>
<feature type="chain" id="PRO_5005139272" description="Carboxypeptidase" evidence="7">
    <location>
        <begin position="24"/>
        <end position="452"/>
    </location>
</feature>
<keyword evidence="6" id="KW-0325">Glycoprotein</keyword>
<dbReference type="Gene3D" id="3.40.50.1820">
    <property type="entry name" value="alpha/beta hydrolase"/>
    <property type="match status" value="1"/>
</dbReference>
<dbReference type="MEROPS" id="S10.009"/>
<evidence type="ECO:0000256" key="6">
    <source>
        <dbReference type="ARBA" id="ARBA00023180"/>
    </source>
</evidence>
<keyword evidence="3 7" id="KW-0645">Protease</keyword>
<dbReference type="EMBL" id="KB008073">
    <property type="protein sequence ID" value="ELR14014.1"/>
    <property type="molecule type" value="Genomic_DNA"/>
</dbReference>
<dbReference type="PANTHER" id="PTHR11802:SF113">
    <property type="entry name" value="SERINE CARBOXYPEPTIDASE CTSA-4.1"/>
    <property type="match status" value="1"/>
</dbReference>
<dbReference type="EC" id="3.4.16.-" evidence="7"/>
<evidence type="ECO:0000256" key="1">
    <source>
        <dbReference type="ARBA" id="ARBA00009431"/>
    </source>
</evidence>
<dbReference type="KEGG" id="acan:ACA1_366260"/>
<comment type="similarity">
    <text evidence="1 7">Belongs to the peptidase S10 family.</text>
</comment>
<evidence type="ECO:0000256" key="2">
    <source>
        <dbReference type="ARBA" id="ARBA00022645"/>
    </source>
</evidence>
<dbReference type="PRINTS" id="PR00724">
    <property type="entry name" value="CRBOXYPTASEC"/>
</dbReference>
<dbReference type="InterPro" id="IPR001563">
    <property type="entry name" value="Peptidase_S10"/>
</dbReference>
<evidence type="ECO:0000313" key="9">
    <source>
        <dbReference type="Proteomes" id="UP000011083"/>
    </source>
</evidence>
<dbReference type="InterPro" id="IPR029058">
    <property type="entry name" value="AB_hydrolase_fold"/>
</dbReference>
<dbReference type="GO" id="GO:0006508">
    <property type="term" value="P:proteolysis"/>
    <property type="evidence" value="ECO:0007669"/>
    <property type="project" value="UniProtKB-KW"/>
</dbReference>
<evidence type="ECO:0000256" key="5">
    <source>
        <dbReference type="ARBA" id="ARBA00022801"/>
    </source>
</evidence>
<sequence length="452" mass="50091">MARSALLLIALACVVLLPALCLAEKVVPSTEHHRVVSPEFGPENVTQHSGYITINGTYANGTHLFFWMFESRSKPSTDPLIVWLTGGPGCSSLLALFTENGPFSVEQNLSLKRNPYSWNSFANLLYIDQPVGTGFSYADSALDYETTEEVIAQDLYVFMQNFFLMYPQYNKLPFYIMGESYAGHYVPAFAYRTLVGNQNRDGPFHINLNGIGIGNGWVDPYIQYAAYPEFAYKYKLIGEAEYVIAKGSASICQELISLGGAFGFAFEQCQLTMTGIMAAMSINLGYAVNPYNWKVPCAVEPLCYSFDQVTQLLNQPSVKQAIGARPDVQWEDCAATPHIALLGDWISNLDVHIPNLLANKIRVLVYSGMLDFICNYVGGDMWTSDLTWPGKTAFNESPFKNWTVQGRVAGYAKAAQGLTFLEVANAGHLAPMDQPVNTLDMVYRLLTNSPFD</sequence>
<accession>L8GMG2</accession>
<feature type="signal peptide" evidence="7">
    <location>
        <begin position="1"/>
        <end position="23"/>
    </location>
</feature>
<proteinExistence type="inferred from homology"/>
<organism evidence="8 9">
    <name type="scientific">Acanthamoeba castellanii (strain ATCC 30010 / Neff)</name>
    <dbReference type="NCBI Taxonomy" id="1257118"/>
    <lineage>
        <taxon>Eukaryota</taxon>
        <taxon>Amoebozoa</taxon>
        <taxon>Discosea</taxon>
        <taxon>Longamoebia</taxon>
        <taxon>Centramoebida</taxon>
        <taxon>Acanthamoebidae</taxon>
        <taxon>Acanthamoeba</taxon>
    </lineage>
</organism>
<dbReference type="PROSITE" id="PS00131">
    <property type="entry name" value="CARBOXYPEPT_SER_SER"/>
    <property type="match status" value="1"/>
</dbReference>
<keyword evidence="4 7" id="KW-0732">Signal</keyword>
<dbReference type="InterPro" id="IPR033124">
    <property type="entry name" value="Ser_caboxypep_his_AS"/>
</dbReference>
<dbReference type="GO" id="GO:0004185">
    <property type="term" value="F:serine-type carboxypeptidase activity"/>
    <property type="evidence" value="ECO:0007669"/>
    <property type="project" value="UniProtKB-UniRule"/>
</dbReference>
<evidence type="ECO:0000256" key="7">
    <source>
        <dbReference type="RuleBase" id="RU361156"/>
    </source>
</evidence>
<name>L8GMG2_ACACF</name>
<keyword evidence="2 7" id="KW-0121">Carboxypeptidase</keyword>
<dbReference type="OrthoDB" id="443318at2759"/>
<dbReference type="SUPFAM" id="SSF53474">
    <property type="entry name" value="alpha/beta-Hydrolases"/>
    <property type="match status" value="1"/>
</dbReference>
<reference evidence="8 9" key="1">
    <citation type="journal article" date="2013" name="Genome Biol.">
        <title>Genome of Acanthamoeba castellanii highlights extensive lateral gene transfer and early evolution of tyrosine kinase signaling.</title>
        <authorList>
            <person name="Clarke M."/>
            <person name="Lohan A.J."/>
            <person name="Liu B."/>
            <person name="Lagkouvardos I."/>
            <person name="Roy S."/>
            <person name="Zafar N."/>
            <person name="Bertelli C."/>
            <person name="Schilde C."/>
            <person name="Kianianmomeni A."/>
            <person name="Burglin T.R."/>
            <person name="Frech C."/>
            <person name="Turcotte B."/>
            <person name="Kopec K.O."/>
            <person name="Synnott J.M."/>
            <person name="Choo C."/>
            <person name="Paponov I."/>
            <person name="Finkler A."/>
            <person name="Soon Heng Tan C."/>
            <person name="Hutchins A.P."/>
            <person name="Weinmeier T."/>
            <person name="Rattei T."/>
            <person name="Chu J.S."/>
            <person name="Gimenez G."/>
            <person name="Irimia M."/>
            <person name="Rigden D.J."/>
            <person name="Fitzpatrick D.A."/>
            <person name="Lorenzo-Morales J."/>
            <person name="Bateman A."/>
            <person name="Chiu C.H."/>
            <person name="Tang P."/>
            <person name="Hegemann P."/>
            <person name="Fromm H."/>
            <person name="Raoult D."/>
            <person name="Greub G."/>
            <person name="Miranda-Saavedra D."/>
            <person name="Chen N."/>
            <person name="Nash P."/>
            <person name="Ginger M.L."/>
            <person name="Horn M."/>
            <person name="Schaap P."/>
            <person name="Caler L."/>
            <person name="Loftus B."/>
        </authorList>
    </citation>
    <scope>NUCLEOTIDE SEQUENCE [LARGE SCALE GENOMIC DNA]</scope>
    <source>
        <strain evidence="8 9">Neff</strain>
    </source>
</reference>
<keyword evidence="5 7" id="KW-0378">Hydrolase</keyword>
<dbReference type="STRING" id="1257118.L8GMG2"/>
<dbReference type="PANTHER" id="PTHR11802">
    <property type="entry name" value="SERINE PROTEASE FAMILY S10 SERINE CARBOXYPEPTIDASE"/>
    <property type="match status" value="1"/>
</dbReference>